<keyword evidence="3" id="KW-1185">Reference proteome</keyword>
<organism evidence="2 3">
    <name type="scientific">Biomphalaria pfeifferi</name>
    <name type="common">Bloodfluke planorb</name>
    <name type="synonym">Freshwater snail</name>
    <dbReference type="NCBI Taxonomy" id="112525"/>
    <lineage>
        <taxon>Eukaryota</taxon>
        <taxon>Metazoa</taxon>
        <taxon>Spiralia</taxon>
        <taxon>Lophotrochozoa</taxon>
        <taxon>Mollusca</taxon>
        <taxon>Gastropoda</taxon>
        <taxon>Heterobranchia</taxon>
        <taxon>Euthyneura</taxon>
        <taxon>Panpulmonata</taxon>
        <taxon>Hygrophila</taxon>
        <taxon>Lymnaeoidea</taxon>
        <taxon>Planorbidae</taxon>
        <taxon>Biomphalaria</taxon>
    </lineage>
</organism>
<dbReference type="EMBL" id="JASAOG010000007">
    <property type="protein sequence ID" value="KAK0067639.1"/>
    <property type="molecule type" value="Genomic_DNA"/>
</dbReference>
<feature type="region of interest" description="Disordered" evidence="1">
    <location>
        <begin position="26"/>
        <end position="66"/>
    </location>
</feature>
<name>A0AAD8FLM2_BIOPF</name>
<evidence type="ECO:0000313" key="2">
    <source>
        <dbReference type="EMBL" id="KAK0067639.1"/>
    </source>
</evidence>
<protein>
    <submittedName>
        <fullName evidence="2">Uncharacterized protein</fullName>
    </submittedName>
</protein>
<gene>
    <name evidence="2" type="ORF">Bpfe_003146</name>
</gene>
<feature type="compositionally biased region" description="Polar residues" evidence="1">
    <location>
        <begin position="49"/>
        <end position="66"/>
    </location>
</feature>
<accession>A0AAD8FLM2</accession>
<feature type="non-terminal residue" evidence="2">
    <location>
        <position position="66"/>
    </location>
</feature>
<proteinExistence type="predicted"/>
<evidence type="ECO:0000256" key="1">
    <source>
        <dbReference type="SAM" id="MobiDB-lite"/>
    </source>
</evidence>
<evidence type="ECO:0000313" key="3">
    <source>
        <dbReference type="Proteomes" id="UP001233172"/>
    </source>
</evidence>
<feature type="non-terminal residue" evidence="2">
    <location>
        <position position="1"/>
    </location>
</feature>
<dbReference type="Proteomes" id="UP001233172">
    <property type="component" value="Unassembled WGS sequence"/>
</dbReference>
<reference evidence="2" key="2">
    <citation type="submission" date="2023-04" db="EMBL/GenBank/DDBJ databases">
        <authorList>
            <person name="Bu L."/>
            <person name="Lu L."/>
            <person name="Laidemitt M.R."/>
            <person name="Zhang S.M."/>
            <person name="Mutuku M."/>
            <person name="Mkoji G."/>
            <person name="Steinauer M."/>
            <person name="Loker E.S."/>
        </authorList>
    </citation>
    <scope>NUCLEOTIDE SEQUENCE</scope>
    <source>
        <strain evidence="2">KasaAsao</strain>
        <tissue evidence="2">Whole Snail</tissue>
    </source>
</reference>
<sequence>SVFVNPFHITRTSTLRFCKLNRRHCPDQPKTKMMDQGGGSSHNGTSSGMTWTWAETQTGSEISSDY</sequence>
<dbReference type="AlphaFoldDB" id="A0AAD8FLM2"/>
<comment type="caution">
    <text evidence="2">The sequence shown here is derived from an EMBL/GenBank/DDBJ whole genome shotgun (WGS) entry which is preliminary data.</text>
</comment>
<reference evidence="2" key="1">
    <citation type="journal article" date="2023" name="PLoS Negl. Trop. Dis.">
        <title>A genome sequence for Biomphalaria pfeifferi, the major vector snail for the human-infecting parasite Schistosoma mansoni.</title>
        <authorList>
            <person name="Bu L."/>
            <person name="Lu L."/>
            <person name="Laidemitt M.R."/>
            <person name="Zhang S.M."/>
            <person name="Mutuku M."/>
            <person name="Mkoji G."/>
            <person name="Steinauer M."/>
            <person name="Loker E.S."/>
        </authorList>
    </citation>
    <scope>NUCLEOTIDE SEQUENCE</scope>
    <source>
        <strain evidence="2">KasaAsao</strain>
    </source>
</reference>